<dbReference type="InterPro" id="IPR006671">
    <property type="entry name" value="Cyclin_N"/>
</dbReference>
<evidence type="ECO:0000259" key="1">
    <source>
        <dbReference type="Pfam" id="PF00134"/>
    </source>
</evidence>
<dbReference type="Gene3D" id="1.10.472.10">
    <property type="entry name" value="Cyclin-like"/>
    <property type="match status" value="2"/>
</dbReference>
<organism evidence="2 3">
    <name type="scientific">Urochloa decumbens</name>
    <dbReference type="NCBI Taxonomy" id="240449"/>
    <lineage>
        <taxon>Eukaryota</taxon>
        <taxon>Viridiplantae</taxon>
        <taxon>Streptophyta</taxon>
        <taxon>Embryophyta</taxon>
        <taxon>Tracheophyta</taxon>
        <taxon>Spermatophyta</taxon>
        <taxon>Magnoliopsida</taxon>
        <taxon>Liliopsida</taxon>
        <taxon>Poales</taxon>
        <taxon>Poaceae</taxon>
        <taxon>PACMAD clade</taxon>
        <taxon>Panicoideae</taxon>
        <taxon>Panicodae</taxon>
        <taxon>Paniceae</taxon>
        <taxon>Melinidinae</taxon>
        <taxon>Urochloa</taxon>
    </lineage>
</organism>
<gene>
    <name evidence="2" type="ORF">URODEC1_LOCUS93785</name>
</gene>
<dbReference type="EMBL" id="OZ075146">
    <property type="protein sequence ID" value="CAL5054434.1"/>
    <property type="molecule type" value="Genomic_DNA"/>
</dbReference>
<sequence>MAPGYDCAASVLLCAEDNAAILGLDEEGEESSWAGATPPRDTAAAAAAAATGIAVDGLLSEFPLQSDEYVAALVEKETDHMPVEGYPQKPVDWIWKVIDHYNFAPLTAVLSVNYLDRFLSKYELPVSLAILIPPQAILLKLHSVDGRKIQIMSGRKTLDFEALGSGLLVFGFQSGGDFCATPLGFAGCTLIAKAAEFAMFRPSEIAASVALAAIGECRSSVIERAATSCKYLDKERVLRCHEMIQEKITMGSIVLKSAGSSISSVPQSPIGVLDAAACLSQQSDDATVGSPATCYHSSSTSKRRRITRRLL</sequence>
<keyword evidence="3" id="KW-1185">Reference proteome</keyword>
<accession>A0ABC9EB85</accession>
<dbReference type="SUPFAM" id="SSF47954">
    <property type="entry name" value="Cyclin-like"/>
    <property type="match status" value="1"/>
</dbReference>
<dbReference type="Pfam" id="PF00134">
    <property type="entry name" value="Cyclin_N"/>
    <property type="match status" value="1"/>
</dbReference>
<reference evidence="3" key="1">
    <citation type="submission" date="2024-06" db="EMBL/GenBank/DDBJ databases">
        <authorList>
            <person name="Ryan C."/>
        </authorList>
    </citation>
    <scope>NUCLEOTIDE SEQUENCE [LARGE SCALE GENOMIC DNA]</scope>
</reference>
<name>A0ABC9EB85_9POAL</name>
<proteinExistence type="predicted"/>
<dbReference type="Proteomes" id="UP001497457">
    <property type="component" value="Chromosome 36b"/>
</dbReference>
<dbReference type="InterPro" id="IPR036915">
    <property type="entry name" value="Cyclin-like_sf"/>
</dbReference>
<protein>
    <recommendedName>
        <fullName evidence="1">Cyclin N-terminal domain-containing protein</fullName>
    </recommendedName>
</protein>
<evidence type="ECO:0000313" key="3">
    <source>
        <dbReference type="Proteomes" id="UP001497457"/>
    </source>
</evidence>
<dbReference type="AlphaFoldDB" id="A0ABC9EB85"/>
<feature type="domain" description="Cyclin N-terminal" evidence="1">
    <location>
        <begin position="91"/>
        <end position="127"/>
    </location>
</feature>
<evidence type="ECO:0000313" key="2">
    <source>
        <dbReference type="EMBL" id="CAL5054434.1"/>
    </source>
</evidence>
<reference evidence="2 3" key="2">
    <citation type="submission" date="2024-10" db="EMBL/GenBank/DDBJ databases">
        <authorList>
            <person name="Ryan C."/>
        </authorList>
    </citation>
    <scope>NUCLEOTIDE SEQUENCE [LARGE SCALE GENOMIC DNA]</scope>
</reference>